<name>A0A813JCL4_POLGL</name>
<dbReference type="EMBL" id="CAJNNW010024698">
    <property type="protein sequence ID" value="CAE8673802.1"/>
    <property type="molecule type" value="Genomic_DNA"/>
</dbReference>
<proteinExistence type="predicted"/>
<gene>
    <name evidence="1" type="ORF">PGLA2088_LOCUS18685</name>
</gene>
<reference evidence="1" key="1">
    <citation type="submission" date="2021-02" db="EMBL/GenBank/DDBJ databases">
        <authorList>
            <person name="Dougan E. K."/>
            <person name="Rhodes N."/>
            <person name="Thang M."/>
            <person name="Chan C."/>
        </authorList>
    </citation>
    <scope>NUCLEOTIDE SEQUENCE</scope>
</reference>
<dbReference type="Proteomes" id="UP000626109">
    <property type="component" value="Unassembled WGS sequence"/>
</dbReference>
<protein>
    <submittedName>
        <fullName evidence="1">Uncharacterized protein</fullName>
    </submittedName>
</protein>
<organism evidence="1 2">
    <name type="scientific">Polarella glacialis</name>
    <name type="common">Dinoflagellate</name>
    <dbReference type="NCBI Taxonomy" id="89957"/>
    <lineage>
        <taxon>Eukaryota</taxon>
        <taxon>Sar</taxon>
        <taxon>Alveolata</taxon>
        <taxon>Dinophyceae</taxon>
        <taxon>Suessiales</taxon>
        <taxon>Suessiaceae</taxon>
        <taxon>Polarella</taxon>
    </lineage>
</organism>
<dbReference type="AlphaFoldDB" id="A0A813JCL4"/>
<evidence type="ECO:0000313" key="2">
    <source>
        <dbReference type="Proteomes" id="UP000626109"/>
    </source>
</evidence>
<evidence type="ECO:0000313" key="1">
    <source>
        <dbReference type="EMBL" id="CAE8673802.1"/>
    </source>
</evidence>
<sequence length="144" mass="16072">MLAQATALTQNLWSHLAKMRPYVADCSEWKCLLQIAIVGLLVSFASGTGIGGRVVPYLAPSWSADFRLNVGTIFSQSHGFYFHDRPHLRNRQILTLRIGLFRPRDVAQYDLLNRGLWHNVTLGRPAEQRVMAQCDVGAGFGCSL</sequence>
<comment type="caution">
    <text evidence="1">The sequence shown here is derived from an EMBL/GenBank/DDBJ whole genome shotgun (WGS) entry which is preliminary data.</text>
</comment>
<accession>A0A813JCL4</accession>